<dbReference type="AlphaFoldDB" id="A0AA41U020"/>
<evidence type="ECO:0000256" key="2">
    <source>
        <dbReference type="SAM" id="Phobius"/>
    </source>
</evidence>
<evidence type="ECO:0000256" key="1">
    <source>
        <dbReference type="SAM" id="MobiDB-lite"/>
    </source>
</evidence>
<dbReference type="SUPFAM" id="SSF82171">
    <property type="entry name" value="DPP6 N-terminal domain-like"/>
    <property type="match status" value="1"/>
</dbReference>
<keyword evidence="2" id="KW-0812">Transmembrane</keyword>
<feature type="compositionally biased region" description="Low complexity" evidence="1">
    <location>
        <begin position="95"/>
        <end position="105"/>
    </location>
</feature>
<gene>
    <name evidence="3" type="ORF">LZ495_12855</name>
</gene>
<evidence type="ECO:0000313" key="4">
    <source>
        <dbReference type="Proteomes" id="UP001165378"/>
    </source>
</evidence>
<keyword evidence="2" id="KW-0472">Membrane</keyword>
<name>A0AA41U020_9ACTN</name>
<proteinExistence type="predicted"/>
<keyword evidence="4" id="KW-1185">Reference proteome</keyword>
<dbReference type="EMBL" id="JAKFHA010000005">
    <property type="protein sequence ID" value="MCF2528106.1"/>
    <property type="molecule type" value="Genomic_DNA"/>
</dbReference>
<accession>A0AA41U020</accession>
<reference evidence="3" key="1">
    <citation type="submission" date="2022-01" db="EMBL/GenBank/DDBJ databases">
        <title>Genome-Based Taxonomic Classification of the Phylum Actinobacteria.</title>
        <authorList>
            <person name="Gao Y."/>
        </authorList>
    </citation>
    <scope>NUCLEOTIDE SEQUENCE</scope>
    <source>
        <strain evidence="3">KLBMP 8922</strain>
    </source>
</reference>
<keyword evidence="2" id="KW-1133">Transmembrane helix</keyword>
<sequence length="564" mass="58231">MTGAPAAPHAEREPWQKTDVPSSDEREPWPRPAPPPRDLRDDRPTGGSWSTAGPVLPGGRTQAPVPGTPASVPAPPLRSGDDRPWPLPLDDADAPQRSAASPARRTAPDPESEPDPFPAAAYTAEAGRQPWEHPDFADGAEQSTRFIRYQGDDGWDEPLRRPPLFRRLIIVAVVFAVLVAAFVVLAFTRGGREDESPPPPTQTPSTTAAGNPSGPAVLPAAAPPGWSRTAAWTVKVAAPSARAATIASTTTAVAVVSPEKKVVILDPADGRSRRTFDLPPGEFHGLRIASVDGKPSVVVHAGTQLAYAPADGSAAPTALDLADPDAMVTYAGDSPLIVARGAVSVVKDGKIAPVTMPAGATAMAADGATVIAAVPVGPWWIVTPGAEPAAITPEPPRPGATIYKMAAAGHNRVAVMWTGPDAATVTVVLYDAGSGKAQITADAPLDEMRKTAWVWGTDGQVAALGALVFDLKAAKASVRPGFGPVIGWGNLLYGQNSSDAQTFQAIDATDPNRAPVPLGTGVPLPWGAPTGSLILILDTTPSTAPTLFALDQVRTASPAPGRST</sequence>
<dbReference type="Proteomes" id="UP001165378">
    <property type="component" value="Unassembled WGS sequence"/>
</dbReference>
<feature type="region of interest" description="Disordered" evidence="1">
    <location>
        <begin position="1"/>
        <end position="119"/>
    </location>
</feature>
<comment type="caution">
    <text evidence="3">The sequence shown here is derived from an EMBL/GenBank/DDBJ whole genome shotgun (WGS) entry which is preliminary data.</text>
</comment>
<feature type="region of interest" description="Disordered" evidence="1">
    <location>
        <begin position="190"/>
        <end position="222"/>
    </location>
</feature>
<protein>
    <submittedName>
        <fullName evidence="3">Uncharacterized protein</fullName>
    </submittedName>
</protein>
<feature type="transmembrane region" description="Helical" evidence="2">
    <location>
        <begin position="168"/>
        <end position="187"/>
    </location>
</feature>
<dbReference type="RefSeq" id="WP_235052260.1">
    <property type="nucleotide sequence ID" value="NZ_JAKFHA010000005.1"/>
</dbReference>
<organism evidence="3 4">
    <name type="scientific">Yinghuangia soli</name>
    <dbReference type="NCBI Taxonomy" id="2908204"/>
    <lineage>
        <taxon>Bacteria</taxon>
        <taxon>Bacillati</taxon>
        <taxon>Actinomycetota</taxon>
        <taxon>Actinomycetes</taxon>
        <taxon>Kitasatosporales</taxon>
        <taxon>Streptomycetaceae</taxon>
        <taxon>Yinghuangia</taxon>
    </lineage>
</organism>
<evidence type="ECO:0000313" key="3">
    <source>
        <dbReference type="EMBL" id="MCF2528106.1"/>
    </source>
</evidence>